<dbReference type="GO" id="GO:0016787">
    <property type="term" value="F:hydrolase activity"/>
    <property type="evidence" value="ECO:0007669"/>
    <property type="project" value="UniProtKB-KW"/>
</dbReference>
<keyword evidence="1" id="KW-0732">Signal</keyword>
<keyword evidence="4" id="KW-1185">Reference proteome</keyword>
<feature type="signal peptide" evidence="1">
    <location>
        <begin position="1"/>
        <end position="24"/>
    </location>
</feature>
<protein>
    <submittedName>
        <fullName evidence="3">Glycoside hydrolase</fullName>
    </submittedName>
</protein>
<organism evidence="3 4">
    <name type="scientific">Staphylococcus canis</name>
    <dbReference type="NCBI Taxonomy" id="2724942"/>
    <lineage>
        <taxon>Bacteria</taxon>
        <taxon>Bacillati</taxon>
        <taxon>Bacillota</taxon>
        <taxon>Bacilli</taxon>
        <taxon>Bacillales</taxon>
        <taxon>Staphylococcaceae</taxon>
        <taxon>Staphylococcus</taxon>
    </lineage>
</organism>
<dbReference type="InterPro" id="IPR052177">
    <property type="entry name" value="Divisome_Glycosyl_Hydrolase"/>
</dbReference>
<feature type="domain" description="DUF4015" evidence="2">
    <location>
        <begin position="68"/>
        <end position="391"/>
    </location>
</feature>
<name>A0ABS0TAF0_9STAP</name>
<proteinExistence type="predicted"/>
<sequence>MRLKNVVYVGTAALFLLSASTAQAAETKNAQPIDMLPKQDVQLPTQLPKNMTYDSQYDFKYPKDGVKGIYLTAYSTKNEKFQELIKLINDTELNAMVIDVKDDHGNITMSLDTNDPLIEKYTLDVTEAKTVLKEMEKNNIYPIARIVTFKDTALAQDHPEWSFKENGKVWQNDGGDSFVNPYLKEVWDYNVNVAKEAAKLGFKDIQFDYVRFPEGFENKASSLEYDKGPFKDSDKTDTEQRVESITNFVNYAHQELKPYGVEVSADVFGYTALVKEASGIGQSFPQISKHVDAISAMIYPSHWSPGDFGLDAPDTEPYKATKEYIERENAVLDELGKQKPKSRPWLQDFTASYLGAGQYKDYNQQEIEDQIKALEENDIHEFLLWNAANDYTEGVDYTPTEKEK</sequence>
<dbReference type="PANTHER" id="PTHR43405:SF1">
    <property type="entry name" value="GLYCOSYL HYDROLASE DIGH"/>
    <property type="match status" value="1"/>
</dbReference>
<reference evidence="3 4" key="1">
    <citation type="submission" date="2020-04" db="EMBL/GenBank/DDBJ databases">
        <title>Staphylococcus species from domestic dog.</title>
        <authorList>
            <person name="Paterson G.K."/>
        </authorList>
    </citation>
    <scope>NUCLEOTIDE SEQUENCE [LARGE SCALE GENOMIC DNA]</scope>
    <source>
        <strain evidence="3 4">H16/1A</strain>
    </source>
</reference>
<dbReference type="InterPro" id="IPR017853">
    <property type="entry name" value="GH"/>
</dbReference>
<accession>A0ABS0TAF0</accession>
<feature type="chain" id="PRO_5046622360" evidence="1">
    <location>
        <begin position="25"/>
        <end position="404"/>
    </location>
</feature>
<dbReference type="InterPro" id="IPR025275">
    <property type="entry name" value="DUF4015"/>
</dbReference>
<dbReference type="Pfam" id="PF13200">
    <property type="entry name" value="DUF4015"/>
    <property type="match status" value="1"/>
</dbReference>
<evidence type="ECO:0000256" key="1">
    <source>
        <dbReference type="SAM" id="SignalP"/>
    </source>
</evidence>
<dbReference type="PANTHER" id="PTHR43405">
    <property type="entry name" value="GLYCOSYL HYDROLASE DIGH"/>
    <property type="match status" value="1"/>
</dbReference>
<comment type="caution">
    <text evidence="3">The sequence shown here is derived from an EMBL/GenBank/DDBJ whole genome shotgun (WGS) entry which is preliminary data.</text>
</comment>
<dbReference type="Gene3D" id="3.20.20.80">
    <property type="entry name" value="Glycosidases"/>
    <property type="match status" value="1"/>
</dbReference>
<dbReference type="RefSeq" id="WP_198618488.1">
    <property type="nucleotide sequence ID" value="NZ_JABANU010000024.1"/>
</dbReference>
<keyword evidence="3" id="KW-0378">Hydrolase</keyword>
<dbReference type="EMBL" id="JABANU010000024">
    <property type="protein sequence ID" value="MBI5975714.1"/>
    <property type="molecule type" value="Genomic_DNA"/>
</dbReference>
<evidence type="ECO:0000259" key="2">
    <source>
        <dbReference type="Pfam" id="PF13200"/>
    </source>
</evidence>
<dbReference type="Proteomes" id="UP000751852">
    <property type="component" value="Unassembled WGS sequence"/>
</dbReference>
<gene>
    <name evidence="3" type="ORF">HHH54_08895</name>
</gene>
<dbReference type="SUPFAM" id="SSF51445">
    <property type="entry name" value="(Trans)glycosidases"/>
    <property type="match status" value="1"/>
</dbReference>
<evidence type="ECO:0000313" key="3">
    <source>
        <dbReference type="EMBL" id="MBI5975714.1"/>
    </source>
</evidence>
<evidence type="ECO:0000313" key="4">
    <source>
        <dbReference type="Proteomes" id="UP000751852"/>
    </source>
</evidence>